<evidence type="ECO:0000313" key="2">
    <source>
        <dbReference type="EMBL" id="TDR34505.1"/>
    </source>
</evidence>
<proteinExistence type="predicted"/>
<reference evidence="1 3" key="1">
    <citation type="submission" date="2018-06" db="EMBL/GenBank/DDBJ databases">
        <authorList>
            <consortium name="Pathogen Informatics"/>
            <person name="Doyle S."/>
        </authorList>
    </citation>
    <scope>NUCLEOTIDE SEQUENCE [LARGE SCALE GENOMIC DNA]</scope>
    <source>
        <strain evidence="1 3">NCTC10597</strain>
    </source>
</reference>
<organism evidence="1 3">
    <name type="scientific">Kurthia zopfii</name>
    <dbReference type="NCBI Taxonomy" id="1650"/>
    <lineage>
        <taxon>Bacteria</taxon>
        <taxon>Bacillati</taxon>
        <taxon>Bacillota</taxon>
        <taxon>Bacilli</taxon>
        <taxon>Bacillales</taxon>
        <taxon>Caryophanaceae</taxon>
        <taxon>Kurthia</taxon>
    </lineage>
</organism>
<evidence type="ECO:0000313" key="1">
    <source>
        <dbReference type="EMBL" id="STX10009.1"/>
    </source>
</evidence>
<reference evidence="2 4" key="2">
    <citation type="submission" date="2019-03" db="EMBL/GenBank/DDBJ databases">
        <title>Genomic Encyclopedia of Type Strains, Phase IV (KMG-IV): sequencing the most valuable type-strain genomes for metagenomic binning, comparative biology and taxonomic classification.</title>
        <authorList>
            <person name="Goeker M."/>
        </authorList>
    </citation>
    <scope>NUCLEOTIDE SEQUENCE [LARGE SCALE GENOMIC DNA]</scope>
    <source>
        <strain evidence="2 4">DSM 20580</strain>
    </source>
</reference>
<dbReference type="EMBL" id="UGNP01000001">
    <property type="protein sequence ID" value="STX10009.1"/>
    <property type="molecule type" value="Genomic_DNA"/>
</dbReference>
<evidence type="ECO:0000313" key="3">
    <source>
        <dbReference type="Proteomes" id="UP000254330"/>
    </source>
</evidence>
<protein>
    <submittedName>
        <fullName evidence="2">Uncharacterized protein YqgQ</fullName>
    </submittedName>
    <submittedName>
        <fullName evidence="1">Uncharacterized protein conserved in bacteria</fullName>
    </submittedName>
</protein>
<dbReference type="Gene3D" id="1.10.287.760">
    <property type="entry name" value="YqgQ-like"/>
    <property type="match status" value="1"/>
</dbReference>
<dbReference type="InterPro" id="IPR009256">
    <property type="entry name" value="YqgQ-like"/>
</dbReference>
<accession>A0A2U3AAE0</accession>
<dbReference type="SUPFAM" id="SSF158379">
    <property type="entry name" value="YqgQ-like"/>
    <property type="match status" value="1"/>
</dbReference>
<dbReference type="Pfam" id="PF06014">
    <property type="entry name" value="YqgQ-like"/>
    <property type="match status" value="1"/>
</dbReference>
<dbReference type="OrthoDB" id="2361671at2"/>
<dbReference type="EMBL" id="SNZG01000038">
    <property type="protein sequence ID" value="TDR34505.1"/>
    <property type="molecule type" value="Genomic_DNA"/>
</dbReference>
<name>A0A2U3AAE0_9BACL</name>
<dbReference type="InterPro" id="IPR023164">
    <property type="entry name" value="YqgQ-like_sf"/>
</dbReference>
<dbReference type="Proteomes" id="UP000294641">
    <property type="component" value="Unassembled WGS sequence"/>
</dbReference>
<evidence type="ECO:0000313" key="4">
    <source>
        <dbReference type="Proteomes" id="UP000294641"/>
    </source>
</evidence>
<gene>
    <name evidence="1" type="primary">yqgQ</name>
    <name evidence="2" type="ORF">DFR61_1385</name>
    <name evidence="1" type="ORF">NCTC10597_01718</name>
</gene>
<dbReference type="Proteomes" id="UP000254330">
    <property type="component" value="Unassembled WGS sequence"/>
</dbReference>
<keyword evidence="4" id="KW-1185">Reference proteome</keyword>
<comment type="caution">
    <text evidence="1">The sequence shown here is derived from an EMBL/GenBank/DDBJ whole genome shotgun (WGS) entry which is preliminary data.</text>
</comment>
<dbReference type="RefSeq" id="WP_109350541.1">
    <property type="nucleotide sequence ID" value="NZ_BJUE01000039.1"/>
</dbReference>
<dbReference type="AlphaFoldDB" id="A0A2U3AAE0"/>
<sequence>MNNVYDIRQYLKKFGTFIYTKDKIGDLKMMEDEITELYQAGILPIREFQVARHILRAEEVKIKLEENAK</sequence>